<keyword evidence="4" id="KW-1185">Reference proteome</keyword>
<feature type="domain" description="DUF1468" evidence="2">
    <location>
        <begin position="8"/>
        <end position="145"/>
    </location>
</feature>
<reference evidence="3 4" key="1">
    <citation type="submission" date="2015-08" db="EMBL/GenBank/DDBJ databases">
        <title>Investigation of the bacterial diversity of lava forest soil.</title>
        <authorList>
            <person name="Lee J.S."/>
        </authorList>
    </citation>
    <scope>NUCLEOTIDE SEQUENCE [LARGE SCALE GENOMIC DNA]</scope>
    <source>
        <strain evidence="3 4">GJW-30</strain>
    </source>
</reference>
<evidence type="ECO:0000313" key="4">
    <source>
        <dbReference type="Proteomes" id="UP000236884"/>
    </source>
</evidence>
<dbReference type="Pfam" id="PF07331">
    <property type="entry name" value="TctB"/>
    <property type="match status" value="1"/>
</dbReference>
<dbReference type="InterPro" id="IPR009936">
    <property type="entry name" value="DUF1468"/>
</dbReference>
<dbReference type="KEGG" id="vgo:GJW-30_1_01476"/>
<gene>
    <name evidence="3" type="ORF">GJW-30_1_01476</name>
</gene>
<protein>
    <submittedName>
        <fullName evidence="3">Tripartite tricarboxylate transporter TctB family protein</fullName>
    </submittedName>
</protein>
<evidence type="ECO:0000256" key="1">
    <source>
        <dbReference type="SAM" id="Phobius"/>
    </source>
</evidence>
<sequence>MRTADLLSALFWLLVGAFITWSGWDLRLGTLVDPGPGFMIFWVGLAMTALSAVALGFAMREPVGAGLAALWNDTRWHYIPYVAVLLALYAYFLPWLGFPIVTVLLLLVLFRTVEPQGWLASIAGALITTGITWLVFARWLGTQLPLGSVWGS</sequence>
<feature type="transmembrane region" description="Helical" evidence="1">
    <location>
        <begin position="6"/>
        <end position="26"/>
    </location>
</feature>
<dbReference type="EMBL" id="AP014946">
    <property type="protein sequence ID" value="BAT58948.1"/>
    <property type="molecule type" value="Genomic_DNA"/>
</dbReference>
<keyword evidence="1" id="KW-1133">Transmembrane helix</keyword>
<proteinExistence type="predicted"/>
<dbReference type="OrthoDB" id="7375734at2"/>
<dbReference type="Proteomes" id="UP000236884">
    <property type="component" value="Chromosome"/>
</dbReference>
<evidence type="ECO:0000259" key="2">
    <source>
        <dbReference type="Pfam" id="PF07331"/>
    </source>
</evidence>
<accession>A0A0S3PST0</accession>
<keyword evidence="1" id="KW-0812">Transmembrane</keyword>
<organism evidence="3 4">
    <name type="scientific">Variibacter gotjawalensis</name>
    <dbReference type="NCBI Taxonomy" id="1333996"/>
    <lineage>
        <taxon>Bacteria</taxon>
        <taxon>Pseudomonadati</taxon>
        <taxon>Pseudomonadota</taxon>
        <taxon>Alphaproteobacteria</taxon>
        <taxon>Hyphomicrobiales</taxon>
        <taxon>Nitrobacteraceae</taxon>
        <taxon>Variibacter</taxon>
    </lineage>
</organism>
<name>A0A0S3PST0_9BRAD</name>
<evidence type="ECO:0000313" key="3">
    <source>
        <dbReference type="EMBL" id="BAT58948.1"/>
    </source>
</evidence>
<dbReference type="RefSeq" id="WP_096353649.1">
    <property type="nucleotide sequence ID" value="NZ_AP014946.1"/>
</dbReference>
<keyword evidence="1" id="KW-0472">Membrane</keyword>
<feature type="transmembrane region" description="Helical" evidence="1">
    <location>
        <begin position="117"/>
        <end position="140"/>
    </location>
</feature>
<dbReference type="AlphaFoldDB" id="A0A0S3PST0"/>
<feature type="transmembrane region" description="Helical" evidence="1">
    <location>
        <begin position="38"/>
        <end position="58"/>
    </location>
</feature>
<feature type="transmembrane region" description="Helical" evidence="1">
    <location>
        <begin position="78"/>
        <end position="110"/>
    </location>
</feature>